<accession>A0ACC2RPA3</accession>
<name>A0ACC2RPA3_9FUNG</name>
<dbReference type="EMBL" id="QTSX02007021">
    <property type="protein sequence ID" value="KAJ9051915.1"/>
    <property type="molecule type" value="Genomic_DNA"/>
</dbReference>
<evidence type="ECO:0000313" key="1">
    <source>
        <dbReference type="EMBL" id="KAJ9051915.1"/>
    </source>
</evidence>
<proteinExistence type="predicted"/>
<reference evidence="1" key="1">
    <citation type="submission" date="2022-04" db="EMBL/GenBank/DDBJ databases">
        <title>Genome of the entomopathogenic fungus Entomophthora muscae.</title>
        <authorList>
            <person name="Elya C."/>
            <person name="Lovett B.R."/>
            <person name="Lee E."/>
            <person name="Macias A.M."/>
            <person name="Hajek A.E."/>
            <person name="De Bivort B.L."/>
            <person name="Kasson M.T."/>
            <person name="De Fine Licht H.H."/>
            <person name="Stajich J.E."/>
        </authorList>
    </citation>
    <scope>NUCLEOTIDE SEQUENCE</scope>
    <source>
        <strain evidence="1">Berkeley</strain>
    </source>
</reference>
<sequence length="121" mass="13628">MLSEAVLEVAYSDGHHTYWILHPNGVRIWTEKVTVPRSCGVQLTRMRSPSIHADIACYPAWDMQHPFPVLQVFDINVRSLLGSMNSSIEPVVRLLTQAKNLPTPGEASRRTSILPRRLPAE</sequence>
<evidence type="ECO:0000313" key="2">
    <source>
        <dbReference type="Proteomes" id="UP001165960"/>
    </source>
</evidence>
<protein>
    <submittedName>
        <fullName evidence="1">Uncharacterized protein</fullName>
    </submittedName>
</protein>
<keyword evidence="2" id="KW-1185">Reference proteome</keyword>
<comment type="caution">
    <text evidence="1">The sequence shown here is derived from an EMBL/GenBank/DDBJ whole genome shotgun (WGS) entry which is preliminary data.</text>
</comment>
<gene>
    <name evidence="1" type="ORF">DSO57_1039311</name>
</gene>
<organism evidence="1 2">
    <name type="scientific">Entomophthora muscae</name>
    <dbReference type="NCBI Taxonomy" id="34485"/>
    <lineage>
        <taxon>Eukaryota</taxon>
        <taxon>Fungi</taxon>
        <taxon>Fungi incertae sedis</taxon>
        <taxon>Zoopagomycota</taxon>
        <taxon>Entomophthoromycotina</taxon>
        <taxon>Entomophthoromycetes</taxon>
        <taxon>Entomophthorales</taxon>
        <taxon>Entomophthoraceae</taxon>
        <taxon>Entomophthora</taxon>
    </lineage>
</organism>
<dbReference type="Proteomes" id="UP001165960">
    <property type="component" value="Unassembled WGS sequence"/>
</dbReference>